<evidence type="ECO:0000313" key="2">
    <source>
        <dbReference type="EMBL" id="SFU89664.1"/>
    </source>
</evidence>
<dbReference type="EMBL" id="FPCA01000004">
    <property type="protein sequence ID" value="SFU89664.1"/>
    <property type="molecule type" value="Genomic_DNA"/>
</dbReference>
<keyword evidence="1" id="KW-1133">Transmembrane helix</keyword>
<evidence type="ECO:0000256" key="1">
    <source>
        <dbReference type="SAM" id="Phobius"/>
    </source>
</evidence>
<feature type="transmembrane region" description="Helical" evidence="1">
    <location>
        <begin position="108"/>
        <end position="128"/>
    </location>
</feature>
<keyword evidence="1" id="KW-0472">Membrane</keyword>
<reference evidence="3" key="1">
    <citation type="submission" date="2016-10" db="EMBL/GenBank/DDBJ databases">
        <authorList>
            <person name="Varghese N."/>
        </authorList>
    </citation>
    <scope>NUCLEOTIDE SEQUENCE [LARGE SCALE GENOMIC DNA]</scope>
    <source>
        <strain evidence="3">DSM 18820</strain>
    </source>
</reference>
<protein>
    <submittedName>
        <fullName evidence="2">Uncharacterized protein</fullName>
    </submittedName>
</protein>
<evidence type="ECO:0000313" key="3">
    <source>
        <dbReference type="Proteomes" id="UP000182491"/>
    </source>
</evidence>
<gene>
    <name evidence="2" type="ORF">SAMN04487941_3128</name>
</gene>
<proteinExistence type="predicted"/>
<dbReference type="Proteomes" id="UP000182491">
    <property type="component" value="Unassembled WGS sequence"/>
</dbReference>
<keyword evidence="3" id="KW-1185">Reference proteome</keyword>
<name>A0A1I7JWV8_9BACT</name>
<dbReference type="OrthoDB" id="849999at2"/>
<feature type="transmembrane region" description="Helical" evidence="1">
    <location>
        <begin position="85"/>
        <end position="102"/>
    </location>
</feature>
<accession>A0A1I7JWV8</accession>
<organism evidence="2 3">
    <name type="scientific">Pontibacter akesuensis</name>
    <dbReference type="NCBI Taxonomy" id="388950"/>
    <lineage>
        <taxon>Bacteria</taxon>
        <taxon>Pseudomonadati</taxon>
        <taxon>Bacteroidota</taxon>
        <taxon>Cytophagia</taxon>
        <taxon>Cytophagales</taxon>
        <taxon>Hymenobacteraceae</taxon>
        <taxon>Pontibacter</taxon>
    </lineage>
</organism>
<dbReference type="RefSeq" id="WP_068836890.1">
    <property type="nucleotide sequence ID" value="NZ_BMXC01000004.1"/>
</dbReference>
<keyword evidence="1" id="KW-0812">Transmembrane</keyword>
<dbReference type="AlphaFoldDB" id="A0A1I7JWV8"/>
<sequence>MAARKESNINDYAFDYLRSFYMQRYGLEQVMLDRAQKTKHGHQTDGLFSFNRQSNDLFIASLHTSQSATITHLLLRYKKKGLSKVRYVTLLLVLAVSLFLAWESGHWAIRFVLPAVLGCAAFLFHTLLEEKYLRLKLCAFLDSMKKTPADEQWLGLSISSLAFRNNPLGKFFLKTCHQRGIGIITVGKRSKVILLQEPKTIVCRRGDFLSHYSAEARIRKAVLGDSYLRVA</sequence>
<dbReference type="STRING" id="388950.GCA_001611675_00708"/>